<evidence type="ECO:0000313" key="2">
    <source>
        <dbReference type="EMBL" id="KAG1539052.1"/>
    </source>
</evidence>
<proteinExistence type="predicted"/>
<name>A0A9P6Y4P2_RHIOR</name>
<reference evidence="2" key="1">
    <citation type="journal article" date="2020" name="Microb. Genom.">
        <title>Genetic diversity of clinical and environmental Mucorales isolates obtained from an investigation of mucormycosis cases among solid organ transplant recipients.</title>
        <authorList>
            <person name="Nguyen M.H."/>
            <person name="Kaul D."/>
            <person name="Muto C."/>
            <person name="Cheng S.J."/>
            <person name="Richter R.A."/>
            <person name="Bruno V.M."/>
            <person name="Liu G."/>
            <person name="Beyhan S."/>
            <person name="Sundermann A.J."/>
            <person name="Mounaud S."/>
            <person name="Pasculle A.W."/>
            <person name="Nierman W.C."/>
            <person name="Driscoll E."/>
            <person name="Cumbie R."/>
            <person name="Clancy C.J."/>
            <person name="Dupont C.L."/>
        </authorList>
    </citation>
    <scope>NUCLEOTIDE SEQUENCE</scope>
    <source>
        <strain evidence="2">GL16</strain>
    </source>
</reference>
<evidence type="ECO:0000256" key="1">
    <source>
        <dbReference type="SAM" id="MobiDB-lite"/>
    </source>
</evidence>
<feature type="region of interest" description="Disordered" evidence="1">
    <location>
        <begin position="108"/>
        <end position="133"/>
    </location>
</feature>
<evidence type="ECO:0000313" key="3">
    <source>
        <dbReference type="Proteomes" id="UP000717996"/>
    </source>
</evidence>
<gene>
    <name evidence="2" type="ORF">G6F51_009381</name>
</gene>
<dbReference type="EMBL" id="JAANIT010001711">
    <property type="protein sequence ID" value="KAG1539052.1"/>
    <property type="molecule type" value="Genomic_DNA"/>
</dbReference>
<dbReference type="Proteomes" id="UP000717996">
    <property type="component" value="Unassembled WGS sequence"/>
</dbReference>
<organism evidence="2 3">
    <name type="scientific">Rhizopus oryzae</name>
    <name type="common">Mucormycosis agent</name>
    <name type="synonym">Rhizopus arrhizus var. delemar</name>
    <dbReference type="NCBI Taxonomy" id="64495"/>
    <lineage>
        <taxon>Eukaryota</taxon>
        <taxon>Fungi</taxon>
        <taxon>Fungi incertae sedis</taxon>
        <taxon>Mucoromycota</taxon>
        <taxon>Mucoromycotina</taxon>
        <taxon>Mucoromycetes</taxon>
        <taxon>Mucorales</taxon>
        <taxon>Mucorineae</taxon>
        <taxon>Rhizopodaceae</taxon>
        <taxon>Rhizopus</taxon>
    </lineage>
</organism>
<dbReference type="OrthoDB" id="2265061at2759"/>
<protein>
    <submittedName>
        <fullName evidence="2">Uncharacterized protein</fullName>
    </submittedName>
</protein>
<sequence length="195" mass="21805">MDSKRKTPTIRSSNKHPRVLAVDTSWCLRNKENLDVTSFAKEFGYTDQAKCHARYKAILNNHIPSENKLRLQQSQNALVEANPKCSTAANNLLVKNSEQLLASTILASERPTPPTSEPAIPTPSEIPTPTSSEPTLVINNENDLGHYLVDDFDVTAIFRRYQIHSDKIAKPIMLESNIQELLALGDVLFLARNQL</sequence>
<dbReference type="AlphaFoldDB" id="A0A9P6Y4P2"/>
<comment type="caution">
    <text evidence="2">The sequence shown here is derived from an EMBL/GenBank/DDBJ whole genome shotgun (WGS) entry which is preliminary data.</text>
</comment>
<feature type="compositionally biased region" description="Pro residues" evidence="1">
    <location>
        <begin position="111"/>
        <end position="126"/>
    </location>
</feature>
<accession>A0A9P6Y4P2</accession>